<sequence length="191" mass="21543">MHEAFHWLNEPSVWSGDARIFELRTDAETDFWRETFYGFIRDNGHAYIRPVSGDFTAAAVVSGDYQVLYDQAGLYLRADEKHWIKAGIEYTDGMMHFSVVVTNGVSDWSVIPLPDAKPSDEIAMRLTRHGDAVRVQFSVNGAAWQMARLCPFQADDAEIGVMACSPQREGFRATFRDLMVGPPIARKLHAD</sequence>
<name>A0AAU8CTI2_9HYPH</name>
<dbReference type="Gene3D" id="2.60.120.200">
    <property type="match status" value="1"/>
</dbReference>
<organism evidence="1">
    <name type="scientific">Mesorhizobium sp. WSM2240</name>
    <dbReference type="NCBI Taxonomy" id="3228851"/>
    <lineage>
        <taxon>Bacteria</taxon>
        <taxon>Pseudomonadati</taxon>
        <taxon>Pseudomonadota</taxon>
        <taxon>Alphaproteobacteria</taxon>
        <taxon>Hyphomicrobiales</taxon>
        <taxon>Phyllobacteriaceae</taxon>
        <taxon>Mesorhizobium</taxon>
    </lineage>
</organism>
<dbReference type="InterPro" id="IPR013320">
    <property type="entry name" value="ConA-like_dom_sf"/>
</dbReference>
<reference evidence="1" key="1">
    <citation type="submission" date="2024-06" db="EMBL/GenBank/DDBJ databases">
        <title>Mesorhizobium karijinii sp. nov., a symbiont of the iconic Swainsona formosa from arid Australia.</title>
        <authorList>
            <person name="Hill Y.J."/>
            <person name="Watkin E.L.J."/>
            <person name="O'Hara G.W."/>
            <person name="Terpolilli J."/>
            <person name="Tye M.L."/>
            <person name="Kohlmeier M.G."/>
        </authorList>
    </citation>
    <scope>NUCLEOTIDE SEQUENCE</scope>
    <source>
        <strain evidence="1">WSM2240</strain>
    </source>
</reference>
<dbReference type="PANTHER" id="PTHR35332:SF2">
    <property type="entry name" value="REGULATION OF ENOLASE PROTEIN 1"/>
    <property type="match status" value="1"/>
</dbReference>
<gene>
    <name evidence="1" type="ORF">ABVK50_06485</name>
</gene>
<dbReference type="Pfam" id="PF07081">
    <property type="entry name" value="DUF1349"/>
    <property type="match status" value="1"/>
</dbReference>
<dbReference type="PIRSF" id="PIRSF022704">
    <property type="entry name" value="UCP022704"/>
    <property type="match status" value="1"/>
</dbReference>
<dbReference type="EMBL" id="CP159253">
    <property type="protein sequence ID" value="XCG50133.1"/>
    <property type="molecule type" value="Genomic_DNA"/>
</dbReference>
<dbReference type="AlphaFoldDB" id="A0AAU8CTI2"/>
<dbReference type="InterPro" id="IPR015987">
    <property type="entry name" value="UCP022704"/>
</dbReference>
<dbReference type="SUPFAM" id="SSF49899">
    <property type="entry name" value="Concanavalin A-like lectins/glucanases"/>
    <property type="match status" value="1"/>
</dbReference>
<dbReference type="RefSeq" id="WP_353642338.1">
    <property type="nucleotide sequence ID" value="NZ_CP159253.1"/>
</dbReference>
<dbReference type="InterPro" id="IPR009784">
    <property type="entry name" value="DUF1349"/>
</dbReference>
<accession>A0AAU8CTI2</accession>
<protein>
    <submittedName>
        <fullName evidence="1">DUF1349 domain-containing protein</fullName>
    </submittedName>
</protein>
<dbReference type="PANTHER" id="PTHR35332">
    <property type="entry name" value="REGULATION OF ENOLASE PROTEIN 1"/>
    <property type="match status" value="1"/>
</dbReference>
<evidence type="ECO:0000313" key="1">
    <source>
        <dbReference type="EMBL" id="XCG50133.1"/>
    </source>
</evidence>
<proteinExistence type="predicted"/>